<feature type="domain" description="Amino acid transporter transmembrane" evidence="8">
    <location>
        <begin position="198"/>
        <end position="594"/>
    </location>
</feature>
<dbReference type="InterPro" id="IPR013057">
    <property type="entry name" value="AA_transpt_TM"/>
</dbReference>
<feature type="transmembrane region" description="Helical" evidence="7">
    <location>
        <begin position="570"/>
        <end position="593"/>
    </location>
</feature>
<gene>
    <name evidence="9" type="ORF">PSFLO_07259</name>
</gene>
<feature type="transmembrane region" description="Helical" evidence="7">
    <location>
        <begin position="275"/>
        <end position="297"/>
    </location>
</feature>
<feature type="compositionally biased region" description="Low complexity" evidence="6">
    <location>
        <begin position="142"/>
        <end position="162"/>
    </location>
</feature>
<feature type="transmembrane region" description="Helical" evidence="7">
    <location>
        <begin position="231"/>
        <end position="254"/>
    </location>
</feature>
<protein>
    <submittedName>
        <fullName evidence="9">Related to neutral amino acid permease</fullName>
    </submittedName>
</protein>
<feature type="transmembrane region" description="Helical" evidence="7">
    <location>
        <begin position="464"/>
        <end position="487"/>
    </location>
</feature>
<evidence type="ECO:0000256" key="1">
    <source>
        <dbReference type="ARBA" id="ARBA00004141"/>
    </source>
</evidence>
<reference evidence="9 10" key="1">
    <citation type="submission" date="2018-03" db="EMBL/GenBank/DDBJ databases">
        <authorList>
            <person name="Guldener U."/>
        </authorList>
    </citation>
    <scope>NUCLEOTIDE SEQUENCE [LARGE SCALE GENOMIC DNA]</scope>
    <source>
        <strain evidence="9 10">DAOM196992</strain>
    </source>
</reference>
<dbReference type="PANTHER" id="PTHR22950">
    <property type="entry name" value="AMINO ACID TRANSPORTER"/>
    <property type="match status" value="1"/>
</dbReference>
<evidence type="ECO:0000256" key="4">
    <source>
        <dbReference type="ARBA" id="ARBA00022989"/>
    </source>
</evidence>
<evidence type="ECO:0000259" key="8">
    <source>
        <dbReference type="Pfam" id="PF01490"/>
    </source>
</evidence>
<evidence type="ECO:0000256" key="5">
    <source>
        <dbReference type="ARBA" id="ARBA00023136"/>
    </source>
</evidence>
<evidence type="ECO:0000256" key="2">
    <source>
        <dbReference type="ARBA" id="ARBA00008066"/>
    </source>
</evidence>
<feature type="transmembrane region" description="Helical" evidence="7">
    <location>
        <begin position="508"/>
        <end position="527"/>
    </location>
</feature>
<keyword evidence="10" id="KW-1185">Reference proteome</keyword>
<feature type="transmembrane region" description="Helical" evidence="7">
    <location>
        <begin position="421"/>
        <end position="444"/>
    </location>
</feature>
<keyword evidence="3 7" id="KW-0812">Transmembrane</keyword>
<accession>A0A5C3FDR5</accession>
<feature type="transmembrane region" description="Helical" evidence="7">
    <location>
        <begin position="342"/>
        <end position="361"/>
    </location>
</feature>
<evidence type="ECO:0000313" key="10">
    <source>
        <dbReference type="Proteomes" id="UP000323386"/>
    </source>
</evidence>
<dbReference type="AlphaFoldDB" id="A0A5C3FDR5"/>
<comment type="similarity">
    <text evidence="2">Belongs to the amino acid/polyamine transporter 2 family.</text>
</comment>
<evidence type="ECO:0000256" key="6">
    <source>
        <dbReference type="SAM" id="MobiDB-lite"/>
    </source>
</evidence>
<keyword evidence="4 7" id="KW-1133">Transmembrane helix</keyword>
<dbReference type="Proteomes" id="UP000323386">
    <property type="component" value="Unassembled WGS sequence"/>
</dbReference>
<feature type="transmembrane region" description="Helical" evidence="7">
    <location>
        <begin position="388"/>
        <end position="409"/>
    </location>
</feature>
<dbReference type="EMBL" id="OOIP01000031">
    <property type="protein sequence ID" value="SPO41777.1"/>
    <property type="molecule type" value="Genomic_DNA"/>
</dbReference>
<feature type="region of interest" description="Disordered" evidence="6">
    <location>
        <begin position="139"/>
        <end position="176"/>
    </location>
</feature>
<dbReference type="PANTHER" id="PTHR22950:SF479">
    <property type="entry name" value="AMINO ACID TRANSPORTER (EUROFUNG)-RELATED"/>
    <property type="match status" value="1"/>
</dbReference>
<dbReference type="GO" id="GO:0015179">
    <property type="term" value="F:L-amino acid transmembrane transporter activity"/>
    <property type="evidence" value="ECO:0007669"/>
    <property type="project" value="TreeGrafter"/>
</dbReference>
<dbReference type="GO" id="GO:0016020">
    <property type="term" value="C:membrane"/>
    <property type="evidence" value="ECO:0007669"/>
    <property type="project" value="UniProtKB-SubCell"/>
</dbReference>
<evidence type="ECO:0000256" key="3">
    <source>
        <dbReference type="ARBA" id="ARBA00022692"/>
    </source>
</evidence>
<dbReference type="Pfam" id="PF01490">
    <property type="entry name" value="Aa_trans"/>
    <property type="match status" value="1"/>
</dbReference>
<evidence type="ECO:0000313" key="9">
    <source>
        <dbReference type="EMBL" id="SPO41777.1"/>
    </source>
</evidence>
<comment type="subcellular location">
    <subcellularLocation>
        <location evidence="1">Membrane</location>
        <topology evidence="1">Multi-pass membrane protein</topology>
    </subcellularLocation>
</comment>
<sequence>MASQSTLVAAVRGRLARLGLVTGSNLALALEAWEMSSASLAALPRPSFSTLRAHAWPALPCLCAPPSRPLSFVHHPCLLPLSPALRRWAPHPSSPCCSSIPRPLLPPFLHLLLSLPTAPRPTPFCRPFRLLPASVDQTTTMSESLAPRASSEAPSPSRTSLSKQAADGDGDKQPAKAAPYTLTAEQEAQVAAGEQKYHKLGWQKLTICLIVEAVALGTLSMPKVFATLGMVAGMIITVGIGIVAIYTSWIVGQVKLKFPHIQHYTDAGTLMFGKVGFWIFSFMFVAQLTLSTGSHALTGTIAFESLANNPGVCSLVFGVVSAIILFLCALPPTFSEMAILGYIDFASIVVAVFVTIVATGVQASDAPGGLSAVNWSAWPKPGVTFSEAFVQVSNVVFAYSFAFCQFSFMDEMAKPEDYTKSIWALGIFEIIIYSLSGSLIYAFVGLDVQSPALLSAGATVSRVVFGLALPVIFISGSINTTVAARFIHSRVFANDLARYINNAKGWTTWALLVALITVVAWIVAEAIPFFSDLLATMSSLFISGFSFYLPAVMWFMLLKEGRWNATRKNVVLSLVNAAVFIIGVVILGCGTYASVKDIIDSYNSGSVRSAFTCATI</sequence>
<dbReference type="OrthoDB" id="294730at2759"/>
<feature type="transmembrane region" description="Helical" evidence="7">
    <location>
        <begin position="533"/>
        <end position="558"/>
    </location>
</feature>
<proteinExistence type="inferred from homology"/>
<organism evidence="9 10">
    <name type="scientific">Pseudozyma flocculosa</name>
    <dbReference type="NCBI Taxonomy" id="84751"/>
    <lineage>
        <taxon>Eukaryota</taxon>
        <taxon>Fungi</taxon>
        <taxon>Dikarya</taxon>
        <taxon>Basidiomycota</taxon>
        <taxon>Ustilaginomycotina</taxon>
        <taxon>Ustilaginomycetes</taxon>
        <taxon>Ustilaginales</taxon>
        <taxon>Ustilaginaceae</taxon>
        <taxon>Pseudozyma</taxon>
    </lineage>
</organism>
<evidence type="ECO:0000256" key="7">
    <source>
        <dbReference type="SAM" id="Phobius"/>
    </source>
</evidence>
<name>A0A5C3FDR5_9BASI</name>
<feature type="transmembrane region" description="Helical" evidence="7">
    <location>
        <begin position="309"/>
        <end position="330"/>
    </location>
</feature>
<keyword evidence="5 7" id="KW-0472">Membrane</keyword>